<sequence length="733" mass="78158">MTFHGALAVDTSMSPQGYTGLSITPNAHLLGWGKMALAYDNQMPGAANPAGHNLVVGFGLLPNLELSGRIASNTIHNNCFTQGCGARDLSANLKVGIGLDARNQFRLAAGASDIGGQTGHFRAYYGVLSYDPVDFVSLSAGVAKRSNATAPASPLKGVFGSAVVQPLPWLQAHLEYSDKNTWAGARLYAPAAWLPDGWKAHVGANVRLSSSRVTERTWWSVGLDIPLYKVPSLPGARAAGASASLPAGQLREPTYAAEVPASGAALTPSAGQAPATATAPVAGVADKRDVPVPPPPVLDPQLQSMAESLRAKGLEDIQVGRLPDGGIAVKANNATYNWNSLDALGVALGVVARELAPARAGYRLVLTQRQLPLVAVSGQTDCLRQWIAGESATCTAGQLMTPGTTDMDRLLQGVQWVVNGLAPSNHTLRVGLSPVLRSAVAQEYGVFDYSLGVRTAFQMPLWVGAYGEVRYTSPVSNSRNYEPGGVFADRRLQSGMDRAVLSQALRIPLEKWLGADPVQATRLGLYALTAQVSAGKINPQYKGVDAELRWEPGEGRHRFGLEAGRFVRSTPSAIPYGPSVLEPDTAKLLLGSYRYNVAQTRTYLEATGGQFMYNDRGVQLGMRQWFADTAVSLYYRRTKFDNAAGSRSFVGIEISIPIGPRKDMSPTGPVQITGAPRWSYGIETTVGQSANFVTPGYGVTPGLTSLNANFNSDRASLLYFEDNMRRIRDAGRN</sequence>
<dbReference type="Pfam" id="PF06082">
    <property type="entry name" value="YjbH"/>
    <property type="match status" value="1"/>
</dbReference>
<gene>
    <name evidence="1" type="ORF">MMF98_14055</name>
</gene>
<protein>
    <submittedName>
        <fullName evidence="1">YjbH domain-containing protein</fullName>
    </submittedName>
</protein>
<name>A0A9X1VV01_9BURK</name>
<evidence type="ECO:0000313" key="2">
    <source>
        <dbReference type="Proteomes" id="UP001139447"/>
    </source>
</evidence>
<organism evidence="1 2">
    <name type="scientific">Variovorax terrae</name>
    <dbReference type="NCBI Taxonomy" id="2923278"/>
    <lineage>
        <taxon>Bacteria</taxon>
        <taxon>Pseudomonadati</taxon>
        <taxon>Pseudomonadota</taxon>
        <taxon>Betaproteobacteria</taxon>
        <taxon>Burkholderiales</taxon>
        <taxon>Comamonadaceae</taxon>
        <taxon>Variovorax</taxon>
    </lineage>
</organism>
<evidence type="ECO:0000313" key="1">
    <source>
        <dbReference type="EMBL" id="MCJ0764336.1"/>
    </source>
</evidence>
<dbReference type="InterPro" id="IPR010344">
    <property type="entry name" value="YbjH"/>
</dbReference>
<dbReference type="Proteomes" id="UP001139447">
    <property type="component" value="Unassembled WGS sequence"/>
</dbReference>
<keyword evidence="2" id="KW-1185">Reference proteome</keyword>
<dbReference type="RefSeq" id="WP_243306947.1">
    <property type="nucleotide sequence ID" value="NZ_JALGBI010000001.1"/>
</dbReference>
<accession>A0A9X1VV01</accession>
<dbReference type="EMBL" id="JALGBI010000001">
    <property type="protein sequence ID" value="MCJ0764336.1"/>
    <property type="molecule type" value="Genomic_DNA"/>
</dbReference>
<dbReference type="AlphaFoldDB" id="A0A9X1VV01"/>
<proteinExistence type="predicted"/>
<reference evidence="1" key="1">
    <citation type="submission" date="2022-03" db="EMBL/GenBank/DDBJ databases">
        <authorList>
            <person name="Woo C.Y."/>
        </authorList>
    </citation>
    <scope>NUCLEOTIDE SEQUENCE</scope>
    <source>
        <strain evidence="1">CYS-02</strain>
    </source>
</reference>
<comment type="caution">
    <text evidence="1">The sequence shown here is derived from an EMBL/GenBank/DDBJ whole genome shotgun (WGS) entry which is preliminary data.</text>
</comment>